<dbReference type="Pfam" id="PF00149">
    <property type="entry name" value="Metallophos"/>
    <property type="match status" value="1"/>
</dbReference>
<dbReference type="Pfam" id="PF02872">
    <property type="entry name" value="5_nucleotid_C"/>
    <property type="match status" value="1"/>
</dbReference>
<dbReference type="InterPro" id="IPR004843">
    <property type="entry name" value="Calcineurin-like_PHP"/>
</dbReference>
<dbReference type="GO" id="GO:0009166">
    <property type="term" value="P:nucleotide catabolic process"/>
    <property type="evidence" value="ECO:0007669"/>
    <property type="project" value="InterPro"/>
</dbReference>
<dbReference type="EMBL" id="FNAR01000016">
    <property type="protein sequence ID" value="SDE70082.1"/>
    <property type="molecule type" value="Genomic_DNA"/>
</dbReference>
<dbReference type="GO" id="GO:0000166">
    <property type="term" value="F:nucleotide binding"/>
    <property type="evidence" value="ECO:0007669"/>
    <property type="project" value="UniProtKB-KW"/>
</dbReference>
<proteinExistence type="inferred from homology"/>
<dbReference type="Proteomes" id="UP000198823">
    <property type="component" value="Unassembled WGS sequence"/>
</dbReference>
<dbReference type="PANTHER" id="PTHR11575">
    <property type="entry name" value="5'-NUCLEOTIDASE-RELATED"/>
    <property type="match status" value="1"/>
</dbReference>
<feature type="domain" description="5'-Nucleotidase C-terminal" evidence="4">
    <location>
        <begin position="296"/>
        <end position="430"/>
    </location>
</feature>
<evidence type="ECO:0000313" key="5">
    <source>
        <dbReference type="EMBL" id="SDE70082.1"/>
    </source>
</evidence>
<dbReference type="Gene3D" id="3.60.21.10">
    <property type="match status" value="1"/>
</dbReference>
<dbReference type="PIRSF" id="PIRSF036361">
    <property type="entry name" value="YunD"/>
    <property type="match status" value="1"/>
</dbReference>
<dbReference type="SUPFAM" id="SSF56300">
    <property type="entry name" value="Metallo-dependent phosphatases"/>
    <property type="match status" value="1"/>
</dbReference>
<dbReference type="PRINTS" id="PR01607">
    <property type="entry name" value="APYRASEFAMLY"/>
</dbReference>
<dbReference type="STRING" id="426756.SAMN04488126_11643"/>
<dbReference type="InterPro" id="IPR036907">
    <property type="entry name" value="5'-Nucleotdase_C_sf"/>
</dbReference>
<evidence type="ECO:0000259" key="3">
    <source>
        <dbReference type="Pfam" id="PF00149"/>
    </source>
</evidence>
<gene>
    <name evidence="5" type="ORF">SAMN04488126_11643</name>
</gene>
<protein>
    <submittedName>
        <fullName evidence="5">2',3'-cyclic-nucleotide 2'-phosphodiesterase/5'-or 3'-nucleotidase, 5'-nucleotidase family</fullName>
    </submittedName>
</protein>
<dbReference type="InterPro" id="IPR006179">
    <property type="entry name" value="5_nucleotidase/apyrase"/>
</dbReference>
<dbReference type="AlphaFoldDB" id="A0A1G7F2N8"/>
<dbReference type="GO" id="GO:0030288">
    <property type="term" value="C:outer membrane-bounded periplasmic space"/>
    <property type="evidence" value="ECO:0007669"/>
    <property type="project" value="TreeGrafter"/>
</dbReference>
<keyword evidence="2" id="KW-0378">Hydrolase</keyword>
<evidence type="ECO:0000313" key="6">
    <source>
        <dbReference type="Proteomes" id="UP000198823"/>
    </source>
</evidence>
<comment type="similarity">
    <text evidence="2">Belongs to the 5'-nucleotidase family.</text>
</comment>
<dbReference type="SUPFAM" id="SSF55816">
    <property type="entry name" value="5'-nucleotidase (syn. UDP-sugar hydrolase), C-terminal domain"/>
    <property type="match status" value="1"/>
</dbReference>
<dbReference type="PANTHER" id="PTHR11575:SF23">
    <property type="entry name" value="5-NUCLEOTIDASE FAMILY PROTEIN"/>
    <property type="match status" value="1"/>
</dbReference>
<evidence type="ECO:0000256" key="2">
    <source>
        <dbReference type="RuleBase" id="RU362119"/>
    </source>
</evidence>
<accession>A0A1G7F2N8</accession>
<evidence type="ECO:0000256" key="1">
    <source>
        <dbReference type="ARBA" id="ARBA00022729"/>
    </source>
</evidence>
<keyword evidence="1" id="KW-0732">Signal</keyword>
<sequence>MKEYGADCTLKETIHIYHTNDLHSHFEHWPRIRDFLLQRKAVHRERGETCYLFDIGDHMDRSHPYTDATRGKGNVLMLNEVGYDAVTIGNNEGITLSPGELSALYEEADFPVVLANLFTQEGKQPGWTVPEVYLTTKSGIRIGLIAATADFSTSYERLGWKVAGPRSALEAAAPRVTRQSDILICLSHMGSSEDDRLAEQTDGLIDVIIGGHTHHLYPAGREVGDTLVAAAGKWGHYVGEISLTFDHAKSKVVGATARVHDTETLPIPEDDKSFDRLLRQKAAELLSETVFLNPVELRGGWEGPTPLSGLFAEALLSHTGADCAMFNSGIFLGGLREGNVSGLDLHRLLPHPINPCVITLTGKELEEAYELSQNPEWPGIRLKGLGFRGEKMGAMIHHGISRGENGKLLVAGTAAEPDRVYRLATLDLFTYGFFFPAFKQARKEYFMPEFIRDVLAGYAILKFGAPPS</sequence>
<evidence type="ECO:0000259" key="4">
    <source>
        <dbReference type="Pfam" id="PF02872"/>
    </source>
</evidence>
<dbReference type="GO" id="GO:0008768">
    <property type="term" value="F:UDP-sugar diphosphatase activity"/>
    <property type="evidence" value="ECO:0007669"/>
    <property type="project" value="TreeGrafter"/>
</dbReference>
<dbReference type="InterPro" id="IPR008334">
    <property type="entry name" value="5'-Nucleotdase_C"/>
</dbReference>
<reference evidence="5 6" key="1">
    <citation type="submission" date="2016-10" db="EMBL/GenBank/DDBJ databases">
        <authorList>
            <person name="de Groot N.N."/>
        </authorList>
    </citation>
    <scope>NUCLEOTIDE SEQUENCE [LARGE SCALE GENOMIC DNA]</scope>
    <source>
        <strain evidence="5 6">CGMCC 1.6762</strain>
    </source>
</reference>
<dbReference type="Gene3D" id="3.90.780.10">
    <property type="entry name" value="5'-Nucleotidase, C-terminal domain"/>
    <property type="match status" value="1"/>
</dbReference>
<keyword evidence="2" id="KW-0547">Nucleotide-binding</keyword>
<feature type="domain" description="Calcineurin-like phosphoesterase" evidence="3">
    <location>
        <begin position="15"/>
        <end position="215"/>
    </location>
</feature>
<organism evidence="5 6">
    <name type="scientific">Bhargavaea beijingensis</name>
    <dbReference type="NCBI Taxonomy" id="426756"/>
    <lineage>
        <taxon>Bacteria</taxon>
        <taxon>Bacillati</taxon>
        <taxon>Bacillota</taxon>
        <taxon>Bacilli</taxon>
        <taxon>Bacillales</taxon>
        <taxon>Caryophanaceae</taxon>
        <taxon>Bhargavaea</taxon>
    </lineage>
</organism>
<name>A0A1G7F2N8_9BACL</name>
<dbReference type="CDD" id="cd00845">
    <property type="entry name" value="MPP_UshA_N_like"/>
    <property type="match status" value="1"/>
</dbReference>
<dbReference type="OrthoDB" id="9793179at2"/>
<dbReference type="InterPro" id="IPR029052">
    <property type="entry name" value="Metallo-depent_PP-like"/>
</dbReference>
<dbReference type="GO" id="GO:0008253">
    <property type="term" value="F:5'-nucleotidase activity"/>
    <property type="evidence" value="ECO:0007669"/>
    <property type="project" value="TreeGrafter"/>
</dbReference>
<dbReference type="InterPro" id="IPR011240">
    <property type="entry name" value="Pesterase_YunD"/>
</dbReference>